<dbReference type="PATRIC" id="fig|213585.10.peg.3167"/>
<organism evidence="1 2">
    <name type="scientific">Methanosarcina mazei S-6</name>
    <dbReference type="NCBI Taxonomy" id="213585"/>
    <lineage>
        <taxon>Archaea</taxon>
        <taxon>Methanobacteriati</taxon>
        <taxon>Methanobacteriota</taxon>
        <taxon>Stenosarchaea group</taxon>
        <taxon>Methanomicrobia</taxon>
        <taxon>Methanosarcinales</taxon>
        <taxon>Methanosarcinaceae</taxon>
        <taxon>Methanosarcina</taxon>
    </lineage>
</organism>
<dbReference type="AlphaFoldDB" id="A0A0E3RI50"/>
<dbReference type="GeneID" id="24840244"/>
<dbReference type="KEGG" id="mmj:MSMAS_2506"/>
<dbReference type="EMBL" id="CP009512">
    <property type="protein sequence ID" value="AKB65702.1"/>
    <property type="molecule type" value="Genomic_DNA"/>
</dbReference>
<evidence type="ECO:0000313" key="1">
    <source>
        <dbReference type="EMBL" id="AKB65702.1"/>
    </source>
</evidence>
<reference evidence="1 2" key="1">
    <citation type="submission" date="2014-07" db="EMBL/GenBank/DDBJ databases">
        <title>Methanogenic archaea and the global carbon cycle.</title>
        <authorList>
            <person name="Henriksen J.R."/>
            <person name="Luke J."/>
            <person name="Reinhart S."/>
            <person name="Benedict M.N."/>
            <person name="Youngblut N.D."/>
            <person name="Metcalf M.E."/>
            <person name="Whitaker R.J."/>
            <person name="Metcalf W.W."/>
        </authorList>
    </citation>
    <scope>NUCLEOTIDE SEQUENCE [LARGE SCALE GENOMIC DNA]</scope>
    <source>
        <strain evidence="1 2">S-6</strain>
    </source>
</reference>
<name>A0A0E3RI50_METMZ</name>
<evidence type="ECO:0000313" key="2">
    <source>
        <dbReference type="Proteomes" id="UP000033097"/>
    </source>
</evidence>
<gene>
    <name evidence="1" type="ORF">MSMAS_2506</name>
</gene>
<dbReference type="Proteomes" id="UP000033097">
    <property type="component" value="Chromosome"/>
</dbReference>
<protein>
    <submittedName>
        <fullName evidence="1">Uncharacterized protein</fullName>
    </submittedName>
</protein>
<accession>A0A0E3RI50</accession>
<dbReference type="RefSeq" id="WP_011034114.1">
    <property type="nucleotide sequence ID" value="NZ_CP009512.1"/>
</dbReference>
<sequence length="85" mass="9669">MHITSKTETEDTIFEFTLSLSGSPKSSFNQTLVYILRGKDGLDFAEIEISQIITRTGNFNEKKISQWYIEEPGNKKPGENIVNNK</sequence>
<dbReference type="HOGENOM" id="CLU_2504980_0_0_2"/>
<proteinExistence type="predicted"/>